<reference evidence="1" key="2">
    <citation type="journal article" date="2022" name="New Phytol.">
        <title>Evolutionary transition to the ectomycorrhizal habit in the genomes of a hyperdiverse lineage of mushroom-forming fungi.</title>
        <authorList>
            <person name="Looney B."/>
            <person name="Miyauchi S."/>
            <person name="Morin E."/>
            <person name="Drula E."/>
            <person name="Courty P.E."/>
            <person name="Kohler A."/>
            <person name="Kuo A."/>
            <person name="LaButti K."/>
            <person name="Pangilinan J."/>
            <person name="Lipzen A."/>
            <person name="Riley R."/>
            <person name="Andreopoulos W."/>
            <person name="He G."/>
            <person name="Johnson J."/>
            <person name="Nolan M."/>
            <person name="Tritt A."/>
            <person name="Barry K.W."/>
            <person name="Grigoriev I.V."/>
            <person name="Nagy L.G."/>
            <person name="Hibbett D."/>
            <person name="Henrissat B."/>
            <person name="Matheny P.B."/>
            <person name="Labbe J."/>
            <person name="Martin F.M."/>
        </authorList>
    </citation>
    <scope>NUCLEOTIDE SEQUENCE</scope>
    <source>
        <strain evidence="1">HHB10654</strain>
    </source>
</reference>
<evidence type="ECO:0000313" key="1">
    <source>
        <dbReference type="EMBL" id="KAI0065795.1"/>
    </source>
</evidence>
<gene>
    <name evidence="1" type="ORF">BV25DRAFT_1821481</name>
</gene>
<name>A0ACB8TB60_9AGAM</name>
<dbReference type="EMBL" id="MU277194">
    <property type="protein sequence ID" value="KAI0065795.1"/>
    <property type="molecule type" value="Genomic_DNA"/>
</dbReference>
<evidence type="ECO:0000313" key="2">
    <source>
        <dbReference type="Proteomes" id="UP000814140"/>
    </source>
</evidence>
<keyword evidence="2" id="KW-1185">Reference proteome</keyword>
<reference evidence="1" key="1">
    <citation type="submission" date="2021-03" db="EMBL/GenBank/DDBJ databases">
        <authorList>
            <consortium name="DOE Joint Genome Institute"/>
            <person name="Ahrendt S."/>
            <person name="Looney B.P."/>
            <person name="Miyauchi S."/>
            <person name="Morin E."/>
            <person name="Drula E."/>
            <person name="Courty P.E."/>
            <person name="Chicoki N."/>
            <person name="Fauchery L."/>
            <person name="Kohler A."/>
            <person name="Kuo A."/>
            <person name="Labutti K."/>
            <person name="Pangilinan J."/>
            <person name="Lipzen A."/>
            <person name="Riley R."/>
            <person name="Andreopoulos W."/>
            <person name="He G."/>
            <person name="Johnson J."/>
            <person name="Barry K.W."/>
            <person name="Grigoriev I.V."/>
            <person name="Nagy L."/>
            <person name="Hibbett D."/>
            <person name="Henrissat B."/>
            <person name="Matheny P.B."/>
            <person name="Labbe J."/>
            <person name="Martin F."/>
        </authorList>
    </citation>
    <scope>NUCLEOTIDE SEQUENCE</scope>
    <source>
        <strain evidence="1">HHB10654</strain>
    </source>
</reference>
<proteinExistence type="predicted"/>
<sequence length="390" mass="42817">MSSGSGVPIEAFEATRRSMENGQTPFNPDDLGGLDPNLLLSVMQGIRPNPITGQVEMEDLQRAMLENMTPDTMKFIDSMLSLHRQSSDIDLTSFDFVSLGNTIEAESFWIIVLNYVGMVDASQNSLDDETARRTPGAMPYFAMECKSCQGPEEPIGQRWAQVSVGLPNSAAVLDFIHHAIATPIPPNTPCLPQTLYLSIKFAPHIPTLRPFLDSLPAPFTWGIETPAQAELHSELAMLGKEHRLDAYIAYAHKEKDEGNAAFAKKDRARALAAYSEAVVYATSAAQQGGNEKRTKEAERLLAVCLSNRAATHLLEGEGMDARNALHDAEAAEEHDPSYVKGYYRQSRAHEVIGDTEKAIIVMERALASPRVVDKRGIQTRITELHASVAE</sequence>
<protein>
    <submittedName>
        <fullName evidence="1">Uncharacterized protein</fullName>
    </submittedName>
</protein>
<comment type="caution">
    <text evidence="1">The sequence shown here is derived from an EMBL/GenBank/DDBJ whole genome shotgun (WGS) entry which is preliminary data.</text>
</comment>
<organism evidence="1 2">
    <name type="scientific">Artomyces pyxidatus</name>
    <dbReference type="NCBI Taxonomy" id="48021"/>
    <lineage>
        <taxon>Eukaryota</taxon>
        <taxon>Fungi</taxon>
        <taxon>Dikarya</taxon>
        <taxon>Basidiomycota</taxon>
        <taxon>Agaricomycotina</taxon>
        <taxon>Agaricomycetes</taxon>
        <taxon>Russulales</taxon>
        <taxon>Auriscalpiaceae</taxon>
        <taxon>Artomyces</taxon>
    </lineage>
</organism>
<dbReference type="Proteomes" id="UP000814140">
    <property type="component" value="Unassembled WGS sequence"/>
</dbReference>
<accession>A0ACB8TB60</accession>